<evidence type="ECO:0000313" key="3">
    <source>
        <dbReference type="EMBL" id="MCP3428643.1"/>
    </source>
</evidence>
<name>A0AA41X271_9ALTE</name>
<protein>
    <submittedName>
        <fullName evidence="3">BatD family protein</fullName>
    </submittedName>
</protein>
<dbReference type="AlphaFoldDB" id="A0AA41X271"/>
<keyword evidence="2" id="KW-0812">Transmembrane</keyword>
<feature type="transmembrane region" description="Helical" evidence="2">
    <location>
        <begin position="453"/>
        <end position="473"/>
    </location>
</feature>
<proteinExistence type="predicted"/>
<keyword evidence="4" id="KW-1185">Reference proteome</keyword>
<accession>A0AA41X271</accession>
<keyword evidence="2" id="KW-0472">Membrane</keyword>
<dbReference type="Pfam" id="PF13584">
    <property type="entry name" value="BatD"/>
    <property type="match status" value="1"/>
</dbReference>
<dbReference type="EMBL" id="JANATA010000009">
    <property type="protein sequence ID" value="MCP3428643.1"/>
    <property type="molecule type" value="Genomic_DNA"/>
</dbReference>
<feature type="compositionally biased region" description="Polar residues" evidence="1">
    <location>
        <begin position="404"/>
        <end position="424"/>
    </location>
</feature>
<evidence type="ECO:0000313" key="4">
    <source>
        <dbReference type="Proteomes" id="UP001165413"/>
    </source>
</evidence>
<keyword evidence="2" id="KW-1133">Transmembrane helix</keyword>
<evidence type="ECO:0000256" key="1">
    <source>
        <dbReference type="SAM" id="MobiDB-lite"/>
    </source>
</evidence>
<organism evidence="3 4">
    <name type="scientific">Opacimonas viscosa</name>
    <dbReference type="NCBI Taxonomy" id="2961944"/>
    <lineage>
        <taxon>Bacteria</taxon>
        <taxon>Pseudomonadati</taxon>
        <taxon>Pseudomonadota</taxon>
        <taxon>Gammaproteobacteria</taxon>
        <taxon>Alteromonadales</taxon>
        <taxon>Alteromonadaceae</taxon>
        <taxon>Opacimonas</taxon>
    </lineage>
</organism>
<dbReference type="PANTHER" id="PTHR40940">
    <property type="entry name" value="PROTEIN BATD-RELATED"/>
    <property type="match status" value="1"/>
</dbReference>
<gene>
    <name evidence="3" type="ORF">NLF92_06755</name>
</gene>
<dbReference type="Proteomes" id="UP001165413">
    <property type="component" value="Unassembled WGS sequence"/>
</dbReference>
<comment type="caution">
    <text evidence="3">The sequence shown here is derived from an EMBL/GenBank/DDBJ whole genome shotgun (WGS) entry which is preliminary data.</text>
</comment>
<dbReference type="PANTHER" id="PTHR40940:SF1">
    <property type="entry name" value="PROTEIN BATD"/>
    <property type="match status" value="1"/>
</dbReference>
<feature type="region of interest" description="Disordered" evidence="1">
    <location>
        <begin position="404"/>
        <end position="441"/>
    </location>
</feature>
<reference evidence="3" key="1">
    <citation type="submission" date="2022-07" db="EMBL/GenBank/DDBJ databases">
        <title>Characterization of the Novel Bacterium Alteromonas immobilis LMIT006 and Alteromonas gregis LMIT007.</title>
        <authorList>
            <person name="Lin X."/>
        </authorList>
    </citation>
    <scope>NUCLEOTIDE SEQUENCE</scope>
    <source>
        <strain evidence="3">LMIT007</strain>
    </source>
</reference>
<dbReference type="InterPro" id="IPR025738">
    <property type="entry name" value="BatD"/>
</dbReference>
<evidence type="ECO:0000256" key="2">
    <source>
        <dbReference type="SAM" id="Phobius"/>
    </source>
</evidence>
<sequence>MNCLTMKSHITQVFPSALRKSLTAVLYVVLWLVLGLCSLHALALDTITATVDKNPAMADESITLTVVANDSMQRNDFDPSILENDFKVIRTSVSSQTQIINLTRSVTTTWTTILFPRRTGRLRIPAITINSISSDPIDVLVVPVSQQSQQETRDIFITAEVTPQDAYVQQQLTYTVKLHLAVELERGSLQVPTISGAVMEQLGEDSEATTIQNGKRYRVVTRQYSVIPQTSGELTLPSPIFEGNIRTRNRGSFGGLFNPSKPVNQIGPEVTISVLPIPEGFTGSWLPSEFVQINEEWSSALDKLTVGEPITRTITLSVLGVDESVLPGFPDRLPPSIKAYPDQPQITSVNKDGTLIAQRVENIALVPSRAGTFVLPEISIPWFNTLTQQTEFAKLPAQSITVQPNAASSAPAQTPLPSQPSTAEPANVAEPSLKQSAEQTLSQVPENGSQQVWIWQILTAVLALAWAVHVWYLRKYSVTTASEQQSQAAHNAQKDNEKTVFKHLLDALKQQNSAQLDNLLRDWLNCWYPARPRLTQYTQIICDQSFSEWVASYYESRYGSAESDQQAQVLRQQLTQWVVEHRKALQQKTAHHLQPLYPDT</sequence>
<dbReference type="RefSeq" id="WP_254100155.1">
    <property type="nucleotide sequence ID" value="NZ_JANATA010000009.1"/>
</dbReference>